<evidence type="ECO:0000256" key="1">
    <source>
        <dbReference type="SAM" id="MobiDB-lite"/>
    </source>
</evidence>
<evidence type="ECO:0000313" key="2">
    <source>
        <dbReference type="EMBL" id="WIX99324.1"/>
    </source>
</evidence>
<gene>
    <name evidence="2" type="ORF">QRX60_35485</name>
</gene>
<dbReference type="EMBL" id="CP127295">
    <property type="protein sequence ID" value="WIX99324.1"/>
    <property type="molecule type" value="Genomic_DNA"/>
</dbReference>
<dbReference type="RefSeq" id="WP_285995806.1">
    <property type="nucleotide sequence ID" value="NZ_CP127295.1"/>
</dbReference>
<protein>
    <submittedName>
        <fullName evidence="2">Uncharacterized protein</fullName>
    </submittedName>
</protein>
<reference evidence="2 3" key="1">
    <citation type="submission" date="2023-06" db="EMBL/GenBank/DDBJ databases">
        <authorList>
            <person name="Oyuntsetseg B."/>
            <person name="Kim S.B."/>
        </authorList>
    </citation>
    <scope>NUCLEOTIDE SEQUENCE [LARGE SCALE GENOMIC DNA]</scope>
    <source>
        <strain evidence="2 3">4-36</strain>
    </source>
</reference>
<dbReference type="Proteomes" id="UP001239397">
    <property type="component" value="Chromosome"/>
</dbReference>
<dbReference type="AlphaFoldDB" id="A0A9Y2NIN5"/>
<sequence length="315" mass="33523">MTSPRGPWGRSWGRRLSAIQPYTPVQSAPTDQHLETLRQAPARLQDILTEHRQALADIHNATNADTHLTDEGKAARKSAQVEQIQRRSSQAVAALDDETGSAYGALQQRSANALPEPTPGVQGMLARQAAWSRVQTLLNAGMPQQQVIDEADDPETLHALAEELPTVLRAQGLHPDDARAVLDTVDDRLAEVTGEDAANARLAAREADVHQAGLEPLLSHARAEASGQGHRGGALAAAVAAQQARSRIAAGVSLEDDERPNASFGRGLNAAVTAAASRPTILRRAINDQMLRAAQRPQAPTDQANGDAGGRNPQY</sequence>
<keyword evidence="3" id="KW-1185">Reference proteome</keyword>
<dbReference type="KEGG" id="amog:QRX60_35485"/>
<name>A0A9Y2NIN5_9PSEU</name>
<accession>A0A9Y2NIN5</accession>
<proteinExistence type="predicted"/>
<organism evidence="2 3">
    <name type="scientific">Amycolatopsis mongoliensis</name>
    <dbReference type="NCBI Taxonomy" id="715475"/>
    <lineage>
        <taxon>Bacteria</taxon>
        <taxon>Bacillati</taxon>
        <taxon>Actinomycetota</taxon>
        <taxon>Actinomycetes</taxon>
        <taxon>Pseudonocardiales</taxon>
        <taxon>Pseudonocardiaceae</taxon>
        <taxon>Amycolatopsis</taxon>
    </lineage>
</organism>
<evidence type="ECO:0000313" key="3">
    <source>
        <dbReference type="Proteomes" id="UP001239397"/>
    </source>
</evidence>
<feature type="region of interest" description="Disordered" evidence="1">
    <location>
        <begin position="288"/>
        <end position="315"/>
    </location>
</feature>